<sequence length="44" mass="5102">MLLFIFDFRRVIQEGAVNKDVGVHYTKPMVQILTSVAYFALEKI</sequence>
<accession>D5A8R6</accession>
<name>D5A8R6_PICSI</name>
<proteinExistence type="evidence at transcript level"/>
<protein>
    <submittedName>
        <fullName evidence="1">Uncharacterized protein</fullName>
    </submittedName>
</protein>
<dbReference type="EMBL" id="BT122563">
    <property type="protein sequence ID" value="ADE75935.1"/>
    <property type="molecule type" value="mRNA"/>
</dbReference>
<evidence type="ECO:0000313" key="1">
    <source>
        <dbReference type="EMBL" id="ADE75935.1"/>
    </source>
</evidence>
<dbReference type="AlphaFoldDB" id="D5A8R6"/>
<reference evidence="1" key="1">
    <citation type="submission" date="2010-04" db="EMBL/GenBank/DDBJ databases">
        <authorList>
            <person name="Reid K.E."/>
            <person name="Liao N."/>
            <person name="Chan S."/>
            <person name="Docking R."/>
            <person name="Taylor G."/>
            <person name="Moore R."/>
            <person name="Mayo M."/>
            <person name="Munro S."/>
            <person name="King J."/>
            <person name="Yanchuk A."/>
            <person name="Holt R."/>
            <person name="Jones S."/>
            <person name="Marra M."/>
            <person name="Ritland C.E."/>
            <person name="Ritland K."/>
            <person name="Bohlmann J."/>
        </authorList>
    </citation>
    <scope>NUCLEOTIDE SEQUENCE</scope>
    <source>
        <tissue evidence="1">Buds collected with no treatment. Collection October 2007</tissue>
    </source>
</reference>
<organism evidence="1">
    <name type="scientific">Picea sitchensis</name>
    <name type="common">Sitka spruce</name>
    <name type="synonym">Pinus sitchensis</name>
    <dbReference type="NCBI Taxonomy" id="3332"/>
    <lineage>
        <taxon>Eukaryota</taxon>
        <taxon>Viridiplantae</taxon>
        <taxon>Streptophyta</taxon>
        <taxon>Embryophyta</taxon>
        <taxon>Tracheophyta</taxon>
        <taxon>Spermatophyta</taxon>
        <taxon>Pinopsida</taxon>
        <taxon>Pinidae</taxon>
        <taxon>Conifers I</taxon>
        <taxon>Pinales</taxon>
        <taxon>Pinaceae</taxon>
        <taxon>Picea</taxon>
    </lineage>
</organism>